<reference evidence="2 3" key="1">
    <citation type="submission" date="2017-10" db="EMBL/GenBank/DDBJ databases">
        <title>Extensive intraspecific genome diversity in a model arbuscular mycorrhizal fungus.</title>
        <authorList>
            <person name="Chen E.C.H."/>
            <person name="Morin E."/>
            <person name="Baudet D."/>
            <person name="Noel J."/>
            <person name="Ndikumana S."/>
            <person name="Charron P."/>
            <person name="St-Onge C."/>
            <person name="Giorgi J."/>
            <person name="Grigoriev I.V."/>
            <person name="Roux C."/>
            <person name="Martin F.M."/>
            <person name="Corradi N."/>
        </authorList>
    </citation>
    <scope>NUCLEOTIDE SEQUENCE [LARGE SCALE GENOMIC DNA]</scope>
    <source>
        <strain evidence="2 3">A1</strain>
    </source>
</reference>
<reference evidence="2 3" key="2">
    <citation type="submission" date="2017-10" db="EMBL/GenBank/DDBJ databases">
        <title>Genome analyses suggest a sexual origin of heterokaryosis in a supposedly ancient asexual fungus.</title>
        <authorList>
            <person name="Corradi N."/>
            <person name="Sedzielewska K."/>
            <person name="Noel J."/>
            <person name="Charron P."/>
            <person name="Farinelli L."/>
            <person name="Marton T."/>
            <person name="Kruger M."/>
            <person name="Pelin A."/>
            <person name="Brachmann A."/>
            <person name="Corradi N."/>
        </authorList>
    </citation>
    <scope>NUCLEOTIDE SEQUENCE [LARGE SCALE GENOMIC DNA]</scope>
    <source>
        <strain evidence="2 3">A1</strain>
    </source>
</reference>
<comment type="caution">
    <text evidence="2">The sequence shown here is derived from an EMBL/GenBank/DDBJ whole genome shotgun (WGS) entry which is preliminary data.</text>
</comment>
<name>A0A2N0RFN8_9GLOM</name>
<evidence type="ECO:0000313" key="3">
    <source>
        <dbReference type="Proteomes" id="UP000232688"/>
    </source>
</evidence>
<dbReference type="AlphaFoldDB" id="A0A2N0RFN8"/>
<evidence type="ECO:0000313" key="2">
    <source>
        <dbReference type="EMBL" id="PKC62119.1"/>
    </source>
</evidence>
<dbReference type="EMBL" id="LLXH01000898">
    <property type="protein sequence ID" value="PKC62119.1"/>
    <property type="molecule type" value="Genomic_DNA"/>
</dbReference>
<evidence type="ECO:0000313" key="1">
    <source>
        <dbReference type="EMBL" id="PKC53184.1"/>
    </source>
</evidence>
<dbReference type="Proteomes" id="UP000232688">
    <property type="component" value="Unassembled WGS sequence"/>
</dbReference>
<proteinExistence type="predicted"/>
<dbReference type="VEuPathDB" id="FungiDB:RhiirA1_522855"/>
<protein>
    <submittedName>
        <fullName evidence="2">Uncharacterized protein</fullName>
    </submittedName>
</protein>
<accession>A0A2N0RFN8</accession>
<sequence>MATCIRKWGSHFIQTGELLVYRQGKHTKLRNLINDEDFKNECQVWLRQQTPESHSSTNLKKYIEETIFPKLTGHIKKETISEKTCRNYMH</sequence>
<dbReference type="EMBL" id="LLXH01004559">
    <property type="protein sequence ID" value="PKC53184.1"/>
    <property type="molecule type" value="Genomic_DNA"/>
</dbReference>
<dbReference type="VEuPathDB" id="FungiDB:RhiirA1_355737"/>
<organism evidence="2 3">
    <name type="scientific">Rhizophagus irregularis</name>
    <dbReference type="NCBI Taxonomy" id="588596"/>
    <lineage>
        <taxon>Eukaryota</taxon>
        <taxon>Fungi</taxon>
        <taxon>Fungi incertae sedis</taxon>
        <taxon>Mucoromycota</taxon>
        <taxon>Glomeromycotina</taxon>
        <taxon>Glomeromycetes</taxon>
        <taxon>Glomerales</taxon>
        <taxon>Glomeraceae</taxon>
        <taxon>Rhizophagus</taxon>
    </lineage>
</organism>
<gene>
    <name evidence="1" type="ORF">RhiirA1_355737</name>
    <name evidence="2" type="ORF">RhiirA1_522855</name>
</gene>
<feature type="non-terminal residue" evidence="2">
    <location>
        <position position="90"/>
    </location>
</feature>